<dbReference type="PROSITE" id="PS00674">
    <property type="entry name" value="AAA"/>
    <property type="match status" value="1"/>
</dbReference>
<dbReference type="GO" id="GO:0005524">
    <property type="term" value="F:ATP binding"/>
    <property type="evidence" value="ECO:0007669"/>
    <property type="project" value="UniProtKB-KW"/>
</dbReference>
<dbReference type="InterPro" id="IPR003959">
    <property type="entry name" value="ATPase_AAA_core"/>
</dbReference>
<evidence type="ECO:0000259" key="6">
    <source>
        <dbReference type="SMART" id="SM00382"/>
    </source>
</evidence>
<sequence length="609" mass="68018">MRQKKRKPTEEVTILDDENDGKMNGKSAGDQPKVPNHANNFMRKLYTNGQSGSISENKAGSAQTQAAEGTSSPSRTKKMKPSKPSTSAYYRNPMMGHSSRFEVEFKQPTVKFKDVGGCDRQFLDICRLAMHLKRPSTYSLIGAEPTKGVLIHGPPGCGKSLFAQILDDIDSIAPRKEVATREMERRVVSQLCCSLDDLFSLEPQQFKPENLKFSSDGDVTYEEDVVCVQKDSPKHVFVIGTTSRPDALDGGLRRAGRFDSEISLGIPDEKSRIEILNRICENPEHVRNVDFKKIARLTPGYVGADLKALFREAGKCAVNRLFNAFAIGEEKELKEKKMKISVQEELDKALKWLNTADDTESLTGLKDFAIAHNDFEEAIKNVQPSAKREGFATVPDVSWRDIGALHDVRHQLEWNILYPVQRPEDFEILDIEARPHGVLLCGPPGCGKTLLAKAVANEAGLNFISVKGPELLNMYVGESERAVRTVFQRARDSAPCIIFFDEIDALAPKRSQSETSGSARLVNQMLTEMDGIGERKQVFLIAATNRPELVDPAILRPGRLDKILYVGFPSAEERADILRKATQVEYLDFYSGVLDSKYHRLKIIFMMTC</sequence>
<keyword evidence="2 4" id="KW-0547">Nucleotide-binding</keyword>
<dbReference type="SMART" id="SM00382">
    <property type="entry name" value="AAA"/>
    <property type="match status" value="2"/>
</dbReference>
<proteinExistence type="inferred from homology"/>
<dbReference type="Proteomes" id="UP000218231">
    <property type="component" value="Unassembled WGS sequence"/>
</dbReference>
<evidence type="ECO:0000256" key="1">
    <source>
        <dbReference type="ARBA" id="ARBA00006914"/>
    </source>
</evidence>
<dbReference type="Pfam" id="PF17862">
    <property type="entry name" value="AAA_lid_3"/>
    <property type="match status" value="1"/>
</dbReference>
<evidence type="ECO:0000256" key="3">
    <source>
        <dbReference type="ARBA" id="ARBA00022840"/>
    </source>
</evidence>
<evidence type="ECO:0000256" key="5">
    <source>
        <dbReference type="SAM" id="MobiDB-lite"/>
    </source>
</evidence>
<dbReference type="SUPFAM" id="SSF52540">
    <property type="entry name" value="P-loop containing nucleoside triphosphate hydrolases"/>
    <property type="match status" value="2"/>
</dbReference>
<dbReference type="OrthoDB" id="2187at2759"/>
<feature type="region of interest" description="Disordered" evidence="5">
    <location>
        <begin position="1"/>
        <end position="92"/>
    </location>
</feature>
<dbReference type="PANTHER" id="PTHR23077">
    <property type="entry name" value="AAA-FAMILY ATPASE"/>
    <property type="match status" value="1"/>
</dbReference>
<dbReference type="GO" id="GO:0042254">
    <property type="term" value="P:ribosome biogenesis"/>
    <property type="evidence" value="ECO:0007669"/>
    <property type="project" value="TreeGrafter"/>
</dbReference>
<evidence type="ECO:0000256" key="2">
    <source>
        <dbReference type="ARBA" id="ARBA00022741"/>
    </source>
</evidence>
<keyword evidence="3 4" id="KW-0067">ATP-binding</keyword>
<evidence type="ECO:0000313" key="7">
    <source>
        <dbReference type="EMBL" id="PAV64729.1"/>
    </source>
</evidence>
<comment type="caution">
    <text evidence="7">The sequence shown here is derived from an EMBL/GenBank/DDBJ whole genome shotgun (WGS) entry which is preliminary data.</text>
</comment>
<dbReference type="EMBL" id="LIAE01010242">
    <property type="protein sequence ID" value="PAV64729.1"/>
    <property type="molecule type" value="Genomic_DNA"/>
</dbReference>
<comment type="similarity">
    <text evidence="1 4">Belongs to the AAA ATPase family.</text>
</comment>
<dbReference type="GO" id="GO:0003723">
    <property type="term" value="F:RNA binding"/>
    <property type="evidence" value="ECO:0007669"/>
    <property type="project" value="TreeGrafter"/>
</dbReference>
<name>A0A2A2JT34_9BILA</name>
<organism evidence="7 8">
    <name type="scientific">Diploscapter pachys</name>
    <dbReference type="NCBI Taxonomy" id="2018661"/>
    <lineage>
        <taxon>Eukaryota</taxon>
        <taxon>Metazoa</taxon>
        <taxon>Ecdysozoa</taxon>
        <taxon>Nematoda</taxon>
        <taxon>Chromadorea</taxon>
        <taxon>Rhabditida</taxon>
        <taxon>Rhabditina</taxon>
        <taxon>Rhabditomorpha</taxon>
        <taxon>Rhabditoidea</taxon>
        <taxon>Rhabditidae</taxon>
        <taxon>Diploscapter</taxon>
    </lineage>
</organism>
<feature type="domain" description="AAA+ ATPase" evidence="6">
    <location>
        <begin position="434"/>
        <end position="570"/>
    </location>
</feature>
<dbReference type="CDD" id="cd19530">
    <property type="entry name" value="RecA-like_NVL_r2-like"/>
    <property type="match status" value="1"/>
</dbReference>
<dbReference type="Pfam" id="PF00004">
    <property type="entry name" value="AAA"/>
    <property type="match status" value="2"/>
</dbReference>
<dbReference type="Gene3D" id="3.40.50.300">
    <property type="entry name" value="P-loop containing nucleotide triphosphate hydrolases"/>
    <property type="match status" value="3"/>
</dbReference>
<dbReference type="Gene3D" id="1.10.8.60">
    <property type="match status" value="1"/>
</dbReference>
<dbReference type="GO" id="GO:0005634">
    <property type="term" value="C:nucleus"/>
    <property type="evidence" value="ECO:0007669"/>
    <property type="project" value="TreeGrafter"/>
</dbReference>
<dbReference type="AlphaFoldDB" id="A0A2A2JT34"/>
<feature type="compositionally biased region" description="Polar residues" evidence="5">
    <location>
        <begin position="47"/>
        <end position="69"/>
    </location>
</feature>
<dbReference type="InterPro" id="IPR050168">
    <property type="entry name" value="AAA_ATPase_domain"/>
</dbReference>
<dbReference type="InterPro" id="IPR027417">
    <property type="entry name" value="P-loop_NTPase"/>
</dbReference>
<feature type="domain" description="AAA+ ATPase" evidence="6">
    <location>
        <begin position="145"/>
        <end position="268"/>
    </location>
</feature>
<dbReference type="InterPro" id="IPR003960">
    <property type="entry name" value="ATPase_AAA_CS"/>
</dbReference>
<reference evidence="7 8" key="1">
    <citation type="journal article" date="2017" name="Curr. Biol.">
        <title>Genome architecture and evolution of a unichromosomal asexual nematode.</title>
        <authorList>
            <person name="Fradin H."/>
            <person name="Zegar C."/>
            <person name="Gutwein M."/>
            <person name="Lucas J."/>
            <person name="Kovtun M."/>
            <person name="Corcoran D."/>
            <person name="Baugh L.R."/>
            <person name="Kiontke K."/>
            <person name="Gunsalus K."/>
            <person name="Fitch D.H."/>
            <person name="Piano F."/>
        </authorList>
    </citation>
    <scope>NUCLEOTIDE SEQUENCE [LARGE SCALE GENOMIC DNA]</scope>
    <source>
        <strain evidence="7">PF1309</strain>
    </source>
</reference>
<dbReference type="FunFam" id="3.40.50.300:FF:000149">
    <property type="entry name" value="Nuclear valosin-containing protein-like"/>
    <property type="match status" value="1"/>
</dbReference>
<dbReference type="GO" id="GO:0016887">
    <property type="term" value="F:ATP hydrolysis activity"/>
    <property type="evidence" value="ECO:0007669"/>
    <property type="project" value="InterPro"/>
</dbReference>
<evidence type="ECO:0000256" key="4">
    <source>
        <dbReference type="RuleBase" id="RU003651"/>
    </source>
</evidence>
<dbReference type="InterPro" id="IPR003593">
    <property type="entry name" value="AAA+_ATPase"/>
</dbReference>
<dbReference type="InterPro" id="IPR041569">
    <property type="entry name" value="AAA_lid_3"/>
</dbReference>
<dbReference type="STRING" id="2018661.A0A2A2JT34"/>
<gene>
    <name evidence="7" type="ORF">WR25_20563</name>
</gene>
<evidence type="ECO:0000313" key="8">
    <source>
        <dbReference type="Proteomes" id="UP000218231"/>
    </source>
</evidence>
<dbReference type="PANTHER" id="PTHR23077:SF171">
    <property type="entry name" value="NUCLEAR VALOSIN-CONTAINING PROTEIN-LIKE"/>
    <property type="match status" value="1"/>
</dbReference>
<keyword evidence="8" id="KW-1185">Reference proteome</keyword>
<accession>A0A2A2JT34</accession>
<dbReference type="GO" id="GO:1990275">
    <property type="term" value="F:preribosome binding"/>
    <property type="evidence" value="ECO:0007669"/>
    <property type="project" value="TreeGrafter"/>
</dbReference>
<protein>
    <recommendedName>
        <fullName evidence="6">AAA+ ATPase domain-containing protein</fullName>
    </recommendedName>
</protein>